<feature type="transmembrane region" description="Helical" evidence="1">
    <location>
        <begin position="230"/>
        <end position="249"/>
    </location>
</feature>
<feature type="domain" description="Acyltransferase 3" evidence="2">
    <location>
        <begin position="5"/>
        <end position="330"/>
    </location>
</feature>
<protein>
    <recommendedName>
        <fullName evidence="2">Acyltransferase 3 domain-containing protein</fullName>
    </recommendedName>
</protein>
<dbReference type="InterPro" id="IPR002656">
    <property type="entry name" value="Acyl_transf_3_dom"/>
</dbReference>
<dbReference type="GO" id="GO:0009103">
    <property type="term" value="P:lipopolysaccharide biosynthetic process"/>
    <property type="evidence" value="ECO:0007669"/>
    <property type="project" value="TreeGrafter"/>
</dbReference>
<organism evidence="3 4">
    <name type="scientific">Rubricoccus marinus</name>
    <dbReference type="NCBI Taxonomy" id="716817"/>
    <lineage>
        <taxon>Bacteria</taxon>
        <taxon>Pseudomonadati</taxon>
        <taxon>Rhodothermota</taxon>
        <taxon>Rhodothermia</taxon>
        <taxon>Rhodothermales</taxon>
        <taxon>Rubricoccaceae</taxon>
        <taxon>Rubricoccus</taxon>
    </lineage>
</organism>
<feature type="transmembrane region" description="Helical" evidence="1">
    <location>
        <begin position="47"/>
        <end position="64"/>
    </location>
</feature>
<feature type="transmembrane region" description="Helical" evidence="1">
    <location>
        <begin position="295"/>
        <end position="315"/>
    </location>
</feature>
<keyword evidence="1" id="KW-1133">Transmembrane helix</keyword>
<keyword evidence="1" id="KW-0812">Transmembrane</keyword>
<feature type="transmembrane region" description="Helical" evidence="1">
    <location>
        <begin position="123"/>
        <end position="149"/>
    </location>
</feature>
<name>A0A259TY79_9BACT</name>
<dbReference type="PANTHER" id="PTHR23028:SF53">
    <property type="entry name" value="ACYL_TRANSF_3 DOMAIN-CONTAINING PROTEIN"/>
    <property type="match status" value="1"/>
</dbReference>
<feature type="transmembrane region" description="Helical" evidence="1">
    <location>
        <begin position="170"/>
        <end position="189"/>
    </location>
</feature>
<evidence type="ECO:0000313" key="4">
    <source>
        <dbReference type="Proteomes" id="UP000216446"/>
    </source>
</evidence>
<feature type="transmembrane region" description="Helical" evidence="1">
    <location>
        <begin position="201"/>
        <end position="218"/>
    </location>
</feature>
<dbReference type="GO" id="GO:0016020">
    <property type="term" value="C:membrane"/>
    <property type="evidence" value="ECO:0007669"/>
    <property type="project" value="TreeGrafter"/>
</dbReference>
<feature type="transmembrane region" description="Helical" evidence="1">
    <location>
        <begin position="321"/>
        <end position="349"/>
    </location>
</feature>
<feature type="transmembrane region" description="Helical" evidence="1">
    <location>
        <begin position="255"/>
        <end position="274"/>
    </location>
</feature>
<accession>A0A259TY79</accession>
<sequence length="384" mass="43090">MSRIPNLDPVRFLLAALVVVFHVPDISATVGMPSWSGLSVLNRGEEAVYGFFVLSGFLITYLLIKEKAKHGTVSIRQFYIRRALRIWPVYFLVLGFGLLYYNVILPMVGMPFEVEYSIGEALAYNVLFLPNIFAYSYDTGGILVVLWSIGIEEQFYILWGPLSKYLPSQLFAPFLAAFFVVFGAVFWFSPLAAVLLKYKMFFYYFAAGGLFGTWAARGQGDFSHAVFSKPVQALALGLAMLYYTTGVLQAALAPWALHLADAWLFSYLVFNFGFNPNKLFTLRSEALDYLGQISYGIYMYHMIALNFVLFVFLQFRLDEVFGFAGSILVINGLTMALAIFGASLSYRYFESFFIRLKGRYRVLQPTPRVSPSGFAGPVAPEAGA</sequence>
<dbReference type="InParanoid" id="A0A259TY79"/>
<dbReference type="Proteomes" id="UP000216446">
    <property type="component" value="Unassembled WGS sequence"/>
</dbReference>
<comment type="caution">
    <text evidence="3">The sequence shown here is derived from an EMBL/GenBank/DDBJ whole genome shotgun (WGS) entry which is preliminary data.</text>
</comment>
<feature type="transmembrane region" description="Helical" evidence="1">
    <location>
        <begin position="84"/>
        <end position="103"/>
    </location>
</feature>
<keyword evidence="1" id="KW-0472">Membrane</keyword>
<proteinExistence type="predicted"/>
<dbReference type="RefSeq" id="WP_179271047.1">
    <property type="nucleotide sequence ID" value="NZ_MQWB01000001.1"/>
</dbReference>
<dbReference type="InterPro" id="IPR050879">
    <property type="entry name" value="Acyltransferase_3"/>
</dbReference>
<dbReference type="EMBL" id="MQWB01000001">
    <property type="protein sequence ID" value="OZC02577.1"/>
    <property type="molecule type" value="Genomic_DNA"/>
</dbReference>
<reference evidence="3 4" key="1">
    <citation type="submission" date="2016-11" db="EMBL/GenBank/DDBJ databases">
        <title>Study of marine rhodopsin-containing bacteria.</title>
        <authorList>
            <person name="Yoshizawa S."/>
            <person name="Kumagai Y."/>
            <person name="Kogure K."/>
        </authorList>
    </citation>
    <scope>NUCLEOTIDE SEQUENCE [LARGE SCALE GENOMIC DNA]</scope>
    <source>
        <strain evidence="3 4">SG-29</strain>
    </source>
</reference>
<dbReference type="Pfam" id="PF01757">
    <property type="entry name" value="Acyl_transf_3"/>
    <property type="match status" value="1"/>
</dbReference>
<evidence type="ECO:0000256" key="1">
    <source>
        <dbReference type="SAM" id="Phobius"/>
    </source>
</evidence>
<dbReference type="PANTHER" id="PTHR23028">
    <property type="entry name" value="ACETYLTRANSFERASE"/>
    <property type="match status" value="1"/>
</dbReference>
<evidence type="ECO:0000259" key="2">
    <source>
        <dbReference type="Pfam" id="PF01757"/>
    </source>
</evidence>
<evidence type="ECO:0000313" key="3">
    <source>
        <dbReference type="EMBL" id="OZC02577.1"/>
    </source>
</evidence>
<dbReference type="AlphaFoldDB" id="A0A259TY79"/>
<gene>
    <name evidence="3" type="ORF">BSZ36_06045</name>
</gene>
<keyword evidence="4" id="KW-1185">Reference proteome</keyword>
<dbReference type="GO" id="GO:0016747">
    <property type="term" value="F:acyltransferase activity, transferring groups other than amino-acyl groups"/>
    <property type="evidence" value="ECO:0007669"/>
    <property type="project" value="InterPro"/>
</dbReference>
<feature type="transmembrane region" description="Helical" evidence="1">
    <location>
        <begin position="12"/>
        <end position="35"/>
    </location>
</feature>